<sequence length="237" mass="27564">MNDIQPAPSLVKYSNPILISNSQKKQIKQQPPSNTEDILNAILLPREFNHQKNQLQMQCVSPAPSTKQDVLELQDKLDKWLQQRQARETGLCPIREELYSQCFDELIRQITINCAERGMLLVTVRNEVRMVIQTYQTLYASSIAFGMRKFLSEEEKKAEYRQRIKQLEQECSDLQRQVESLEQKLLDTKQQDEIKRQQTKEAHAEIVSQLKADIKAKVNGDLEKILTGQKKLPDKKQ</sequence>
<comment type="caution">
    <text evidence="6">The sequence shown here is derived from an EMBL/GenBank/DDBJ whole genome shotgun (WGS) entry which is preliminary data.</text>
</comment>
<dbReference type="EMBL" id="CAJJDN010000002">
    <property type="protein sequence ID" value="CAD8046809.1"/>
    <property type="molecule type" value="Genomic_DNA"/>
</dbReference>
<keyword evidence="2 5" id="KW-0175">Coiled coil</keyword>
<dbReference type="Proteomes" id="UP000692954">
    <property type="component" value="Unassembled WGS sequence"/>
</dbReference>
<reference evidence="6" key="1">
    <citation type="submission" date="2021-01" db="EMBL/GenBank/DDBJ databases">
        <authorList>
            <consortium name="Genoscope - CEA"/>
            <person name="William W."/>
        </authorList>
    </citation>
    <scope>NUCLEOTIDE SEQUENCE</scope>
</reference>
<evidence type="ECO:0000313" key="6">
    <source>
        <dbReference type="EMBL" id="CAD8046809.1"/>
    </source>
</evidence>
<dbReference type="Pfam" id="PF10211">
    <property type="entry name" value="Ax_dynein_light"/>
    <property type="match status" value="1"/>
</dbReference>
<protein>
    <submittedName>
        <fullName evidence="6">Uncharacterized protein</fullName>
    </submittedName>
</protein>
<keyword evidence="1" id="KW-0243">Dynein</keyword>
<dbReference type="OrthoDB" id="273640at2759"/>
<proteinExistence type="inferred from homology"/>
<dbReference type="GO" id="GO:0005930">
    <property type="term" value="C:axoneme"/>
    <property type="evidence" value="ECO:0007669"/>
    <property type="project" value="TreeGrafter"/>
</dbReference>
<organism evidence="6 8">
    <name type="scientific">Paramecium sonneborni</name>
    <dbReference type="NCBI Taxonomy" id="65129"/>
    <lineage>
        <taxon>Eukaryota</taxon>
        <taxon>Sar</taxon>
        <taxon>Alveolata</taxon>
        <taxon>Ciliophora</taxon>
        <taxon>Intramacronucleata</taxon>
        <taxon>Oligohymenophorea</taxon>
        <taxon>Peniculida</taxon>
        <taxon>Parameciidae</taxon>
        <taxon>Paramecium</taxon>
    </lineage>
</organism>
<gene>
    <name evidence="6" type="ORF">PSON_ATCC_30995.1.T0020077</name>
    <name evidence="7" type="ORF">PSON_ATCC_30995.1.T0080075</name>
</gene>
<evidence type="ECO:0000256" key="3">
    <source>
        <dbReference type="ARBA" id="ARBA00023175"/>
    </source>
</evidence>
<accession>A0A8S1JZT5</accession>
<dbReference type="EMBL" id="CAJJDN010000008">
    <property type="protein sequence ID" value="CAD8054075.1"/>
    <property type="molecule type" value="Genomic_DNA"/>
</dbReference>
<dbReference type="GO" id="GO:0045504">
    <property type="term" value="F:dynein heavy chain binding"/>
    <property type="evidence" value="ECO:0007669"/>
    <property type="project" value="TreeGrafter"/>
</dbReference>
<name>A0A8S1JZT5_9CILI</name>
<evidence type="ECO:0000256" key="4">
    <source>
        <dbReference type="ARBA" id="ARBA00038114"/>
    </source>
</evidence>
<dbReference type="PANTHER" id="PTHR13183:SF0">
    <property type="entry name" value="AXONEMAL DYNEIN LIGHT INTERMEDIATE POLYPEPTIDE 1"/>
    <property type="match status" value="1"/>
</dbReference>
<feature type="coiled-coil region" evidence="5">
    <location>
        <begin position="150"/>
        <end position="191"/>
    </location>
</feature>
<evidence type="ECO:0000313" key="7">
    <source>
        <dbReference type="EMBL" id="CAD8054075.1"/>
    </source>
</evidence>
<evidence type="ECO:0000313" key="8">
    <source>
        <dbReference type="Proteomes" id="UP000692954"/>
    </source>
</evidence>
<dbReference type="AlphaFoldDB" id="A0A8S1JZT5"/>
<evidence type="ECO:0000256" key="2">
    <source>
        <dbReference type="ARBA" id="ARBA00023054"/>
    </source>
</evidence>
<comment type="similarity">
    <text evidence="4">Belongs to the inner dynein arm light chain family.</text>
</comment>
<dbReference type="InterPro" id="IPR019347">
    <property type="entry name" value="Axonemal_dynein_light_chain"/>
</dbReference>
<evidence type="ECO:0000256" key="1">
    <source>
        <dbReference type="ARBA" id="ARBA00023017"/>
    </source>
</evidence>
<dbReference type="PANTHER" id="PTHR13183">
    <property type="entry name" value="AXONEMAL INNER ARM DYNEIN LIGHT CHAIN 28"/>
    <property type="match status" value="1"/>
</dbReference>
<evidence type="ECO:0000256" key="5">
    <source>
        <dbReference type="SAM" id="Coils"/>
    </source>
</evidence>
<keyword evidence="8" id="KW-1185">Reference proteome</keyword>
<dbReference type="GO" id="GO:0030286">
    <property type="term" value="C:dynein complex"/>
    <property type="evidence" value="ECO:0007669"/>
    <property type="project" value="UniProtKB-KW"/>
</dbReference>
<keyword evidence="3" id="KW-0505">Motor protein</keyword>